<dbReference type="CDD" id="cd08977">
    <property type="entry name" value="SusD"/>
    <property type="match status" value="1"/>
</dbReference>
<dbReference type="InterPro" id="IPR011990">
    <property type="entry name" value="TPR-like_helical_dom_sf"/>
</dbReference>
<dbReference type="EMBL" id="FOPP01000005">
    <property type="protein sequence ID" value="SFH11770.1"/>
    <property type="molecule type" value="Genomic_DNA"/>
</dbReference>
<evidence type="ECO:0000256" key="6">
    <source>
        <dbReference type="SAM" id="SignalP"/>
    </source>
</evidence>
<dbReference type="OrthoDB" id="5694214at2"/>
<feature type="domain" description="RagB/SusD" evidence="7">
    <location>
        <begin position="336"/>
        <end position="549"/>
    </location>
</feature>
<evidence type="ECO:0000256" key="5">
    <source>
        <dbReference type="ARBA" id="ARBA00023237"/>
    </source>
</evidence>
<proteinExistence type="inferred from homology"/>
<evidence type="ECO:0000256" key="2">
    <source>
        <dbReference type="ARBA" id="ARBA00006275"/>
    </source>
</evidence>
<dbReference type="SUPFAM" id="SSF48452">
    <property type="entry name" value="TPR-like"/>
    <property type="match status" value="1"/>
</dbReference>
<accession>A0A1I2XE48</accession>
<dbReference type="Gene3D" id="1.25.40.390">
    <property type="match status" value="1"/>
</dbReference>
<protein>
    <submittedName>
        <fullName evidence="9">Starch-binding associating with outer membrane</fullName>
    </submittedName>
</protein>
<keyword evidence="3 6" id="KW-0732">Signal</keyword>
<evidence type="ECO:0000256" key="3">
    <source>
        <dbReference type="ARBA" id="ARBA00022729"/>
    </source>
</evidence>
<evidence type="ECO:0000259" key="7">
    <source>
        <dbReference type="Pfam" id="PF07980"/>
    </source>
</evidence>
<evidence type="ECO:0000256" key="1">
    <source>
        <dbReference type="ARBA" id="ARBA00004442"/>
    </source>
</evidence>
<dbReference type="Pfam" id="PF07980">
    <property type="entry name" value="SusD_RagB"/>
    <property type="match status" value="1"/>
</dbReference>
<keyword evidence="5" id="KW-0998">Cell outer membrane</keyword>
<gene>
    <name evidence="9" type="ORF">SAMN04489864_105184</name>
</gene>
<dbReference type="InterPro" id="IPR012944">
    <property type="entry name" value="SusD_RagB_dom"/>
</dbReference>
<keyword evidence="4" id="KW-0472">Membrane</keyword>
<dbReference type="RefSeq" id="WP_090993680.1">
    <property type="nucleotide sequence ID" value="NZ_FOPP01000005.1"/>
</dbReference>
<feature type="signal peptide" evidence="6">
    <location>
        <begin position="1"/>
        <end position="26"/>
    </location>
</feature>
<evidence type="ECO:0000256" key="4">
    <source>
        <dbReference type="ARBA" id="ARBA00023136"/>
    </source>
</evidence>
<sequence>MKAISTYFIAPVLVLALLCTSSCKKALEEKPFSFYSPENSYKNASDARAAINGVYGELYTYDLFIQPFWNMTVLDDDHVSGADWFLGSTGAGNPQNYWGVDGPWIGCYTIIARANTVLENVPNITEIDPEVKNRILGEAYFLRGWAYFQLVQLYGGVPIRLKAVSAENPETNIPRATVKETYEAVIADLKAAEANLLPYGHANAGEPGRVNQGVAKAFLAKTYLTMASGASSGNVTVRGGVDNGYYTYAKDVVKGLEGLDPKAYYTLARDKAQEVISSNLYVLTPNWVDLWSIAGRNSKEQMWEIQSLAGSAFINNLGVYFSARSTFGVGAVWTTNNHYKDYDELDKRVLDGITHNYQTLQGTYIFYPLSQAAKYKVVNGINYNNSGSTTAERAYTIKYSGVADPTVANSDAFYPLLRYSEVYLMYAEAENEVNGPTSTAYDALNAVRFRSFPTTGSPAMPVPEAYAPASMTSEQFRSYVLAERARELNLEGVRRFDLMRWGIYLQVMNKISTGQNNISKVRTTKNLLLPIPINELNSNTAIKGNNPGW</sequence>
<dbReference type="AlphaFoldDB" id="A0A1I2XE48"/>
<dbReference type="InterPro" id="IPR033985">
    <property type="entry name" value="SusD-like_N"/>
</dbReference>
<comment type="similarity">
    <text evidence="2">Belongs to the SusD family.</text>
</comment>
<name>A0A1I2XE48_9SPHI</name>
<organism evidence="9 10">
    <name type="scientific">Pedobacter insulae</name>
    <dbReference type="NCBI Taxonomy" id="414048"/>
    <lineage>
        <taxon>Bacteria</taxon>
        <taxon>Pseudomonadati</taxon>
        <taxon>Bacteroidota</taxon>
        <taxon>Sphingobacteriia</taxon>
        <taxon>Sphingobacteriales</taxon>
        <taxon>Sphingobacteriaceae</taxon>
        <taxon>Pedobacter</taxon>
    </lineage>
</organism>
<dbReference type="GO" id="GO:0009279">
    <property type="term" value="C:cell outer membrane"/>
    <property type="evidence" value="ECO:0007669"/>
    <property type="project" value="UniProtKB-SubCell"/>
</dbReference>
<comment type="subcellular location">
    <subcellularLocation>
        <location evidence="1">Cell outer membrane</location>
    </subcellularLocation>
</comment>
<dbReference type="STRING" id="414048.SAMN04489864_105184"/>
<reference evidence="9 10" key="1">
    <citation type="submission" date="2016-10" db="EMBL/GenBank/DDBJ databases">
        <authorList>
            <person name="de Groot N.N."/>
        </authorList>
    </citation>
    <scope>NUCLEOTIDE SEQUENCE [LARGE SCALE GENOMIC DNA]</scope>
    <source>
        <strain evidence="9 10">DSM 18684</strain>
    </source>
</reference>
<keyword evidence="10" id="KW-1185">Reference proteome</keyword>
<evidence type="ECO:0000259" key="8">
    <source>
        <dbReference type="Pfam" id="PF14322"/>
    </source>
</evidence>
<dbReference type="Proteomes" id="UP000199666">
    <property type="component" value="Unassembled WGS sequence"/>
</dbReference>
<feature type="chain" id="PRO_5011721880" evidence="6">
    <location>
        <begin position="27"/>
        <end position="549"/>
    </location>
</feature>
<dbReference type="Pfam" id="PF14322">
    <property type="entry name" value="SusD-like_3"/>
    <property type="match status" value="1"/>
</dbReference>
<evidence type="ECO:0000313" key="10">
    <source>
        <dbReference type="Proteomes" id="UP000199666"/>
    </source>
</evidence>
<evidence type="ECO:0000313" key="9">
    <source>
        <dbReference type="EMBL" id="SFH11770.1"/>
    </source>
</evidence>
<feature type="domain" description="SusD-like N-terminal" evidence="8">
    <location>
        <begin position="104"/>
        <end position="224"/>
    </location>
</feature>